<accession>A0A4Q0M625</accession>
<evidence type="ECO:0000259" key="3">
    <source>
        <dbReference type="Pfam" id="PF01979"/>
    </source>
</evidence>
<keyword evidence="5" id="KW-1185">Reference proteome</keyword>
<dbReference type="NCBIfam" id="NF004801">
    <property type="entry name" value="PRK06151.1"/>
    <property type="match status" value="1"/>
</dbReference>
<dbReference type="Gene3D" id="2.30.40.10">
    <property type="entry name" value="Urease, subunit C, domain 1"/>
    <property type="match status" value="1"/>
</dbReference>
<dbReference type="SUPFAM" id="SSF51338">
    <property type="entry name" value="Composite domain of metallo-dependent hydrolases"/>
    <property type="match status" value="1"/>
</dbReference>
<feature type="domain" description="Amidohydrolase-related" evidence="3">
    <location>
        <begin position="54"/>
        <end position="443"/>
    </location>
</feature>
<gene>
    <name evidence="4" type="ORF">EK403_20150</name>
</gene>
<organism evidence="4 5">
    <name type="scientific">Hansschlegelia zhihuaiae</name>
    <dbReference type="NCBI Taxonomy" id="405005"/>
    <lineage>
        <taxon>Bacteria</taxon>
        <taxon>Pseudomonadati</taxon>
        <taxon>Pseudomonadota</taxon>
        <taxon>Alphaproteobacteria</taxon>
        <taxon>Hyphomicrobiales</taxon>
        <taxon>Methylopilaceae</taxon>
        <taxon>Hansschlegelia</taxon>
    </lineage>
</organism>
<proteinExistence type="inferred from homology"/>
<name>A0A4Q0M625_9HYPH</name>
<comment type="caution">
    <text evidence="4">The sequence shown here is derived from an EMBL/GenBank/DDBJ whole genome shotgun (WGS) entry which is preliminary data.</text>
</comment>
<sequence length="501" mass="54906">MRTKIEAGWLVGHENGRHILIRDGELVYEGNRIVFVGAGFEGSVDRVIDASGRLVCPGFIDTHVHSGHRASHRLIADAGRPMYFGQPFLEISVPREGATVSGDPRYLKHGDAGAEAAFQLNAAFTVAELLRNGVTTFVEFGSQLKVQDALHKEVSRLGTRAYLAPGYDCGRWVGDERGRLKRTRDDRLGFDGLETALDWIAQHDGDAEGRIRGILVPREVETASVELLRRTREEADRARLPMATHAAYSVLEFHEIVREHMMTPIELLDSIGMLRPTLNIGHGNFIADNPNMNYAKPQDLRLMGEAGVSISHCPINIVRRGRTLDSWKRYREAGVNITIGSDTYPRDMIMNMRTASYLGKLMSHSYLAATAGEAFEAATLGGAVSLGRDDLGRLEAGALADIVIIDMGGRNSLRYGPVRDAVKSVVECGVGDDVDTVIVDGVVRMENGVIPGVDVGKLMADAQASGEAVWESLPDWDPLGRSAEEACPWCYPERRFECAPT</sequence>
<dbReference type="Pfam" id="PF01979">
    <property type="entry name" value="Amidohydro_1"/>
    <property type="match status" value="1"/>
</dbReference>
<dbReference type="InterPro" id="IPR050287">
    <property type="entry name" value="MTA/SAH_deaminase"/>
</dbReference>
<dbReference type="GO" id="GO:0016810">
    <property type="term" value="F:hydrolase activity, acting on carbon-nitrogen (but not peptide) bonds"/>
    <property type="evidence" value="ECO:0007669"/>
    <property type="project" value="InterPro"/>
</dbReference>
<dbReference type="InterPro" id="IPR032466">
    <property type="entry name" value="Metal_Hydrolase"/>
</dbReference>
<dbReference type="EMBL" id="RYFI01000026">
    <property type="protein sequence ID" value="RXF68498.1"/>
    <property type="molecule type" value="Genomic_DNA"/>
</dbReference>
<dbReference type="InterPro" id="IPR006680">
    <property type="entry name" value="Amidohydro-rel"/>
</dbReference>
<dbReference type="RefSeq" id="WP_128779250.1">
    <property type="nucleotide sequence ID" value="NZ_RYFI01000026.1"/>
</dbReference>
<dbReference type="SUPFAM" id="SSF51556">
    <property type="entry name" value="Metallo-dependent hydrolases"/>
    <property type="match status" value="1"/>
</dbReference>
<evidence type="ECO:0000313" key="5">
    <source>
        <dbReference type="Proteomes" id="UP000289708"/>
    </source>
</evidence>
<protein>
    <submittedName>
        <fullName evidence="4">Ethylammeline chlorohydrolase</fullName>
    </submittedName>
</protein>
<dbReference type="AlphaFoldDB" id="A0A4Q0M625"/>
<dbReference type="Gene3D" id="3.20.20.140">
    <property type="entry name" value="Metal-dependent hydrolases"/>
    <property type="match status" value="1"/>
</dbReference>
<reference evidence="4 5" key="1">
    <citation type="submission" date="2018-12" db="EMBL/GenBank/DDBJ databases">
        <title>bacterium Hansschlegelia zhihuaiae S113.</title>
        <authorList>
            <person name="He J."/>
        </authorList>
    </citation>
    <scope>NUCLEOTIDE SEQUENCE [LARGE SCALE GENOMIC DNA]</scope>
    <source>
        <strain evidence="4 5">S 113</strain>
    </source>
</reference>
<keyword evidence="2 4" id="KW-0378">Hydrolase</keyword>
<comment type="similarity">
    <text evidence="1">Belongs to the metallo-dependent hydrolases superfamily. ATZ/TRZ family.</text>
</comment>
<evidence type="ECO:0000256" key="2">
    <source>
        <dbReference type="ARBA" id="ARBA00022801"/>
    </source>
</evidence>
<dbReference type="PANTHER" id="PTHR43794:SF11">
    <property type="entry name" value="AMIDOHYDROLASE-RELATED DOMAIN-CONTAINING PROTEIN"/>
    <property type="match status" value="1"/>
</dbReference>
<evidence type="ECO:0000256" key="1">
    <source>
        <dbReference type="ARBA" id="ARBA00006745"/>
    </source>
</evidence>
<evidence type="ECO:0000313" key="4">
    <source>
        <dbReference type="EMBL" id="RXF68498.1"/>
    </source>
</evidence>
<dbReference type="OrthoDB" id="9796020at2"/>
<dbReference type="InterPro" id="IPR011059">
    <property type="entry name" value="Metal-dep_hydrolase_composite"/>
</dbReference>
<dbReference type="Proteomes" id="UP000289708">
    <property type="component" value="Unassembled WGS sequence"/>
</dbReference>
<dbReference type="PANTHER" id="PTHR43794">
    <property type="entry name" value="AMINOHYDROLASE SSNA-RELATED"/>
    <property type="match status" value="1"/>
</dbReference>